<dbReference type="InterPro" id="IPR017441">
    <property type="entry name" value="Protein_kinase_ATP_BS"/>
</dbReference>
<comment type="catalytic activity">
    <reaction evidence="16">
        <text>L-seryl-[protein] + ATP = O-phospho-L-seryl-[protein] + ADP + H(+)</text>
        <dbReference type="Rhea" id="RHEA:17989"/>
        <dbReference type="Rhea" id="RHEA-COMP:9863"/>
        <dbReference type="Rhea" id="RHEA-COMP:11604"/>
        <dbReference type="ChEBI" id="CHEBI:15378"/>
        <dbReference type="ChEBI" id="CHEBI:29999"/>
        <dbReference type="ChEBI" id="CHEBI:30616"/>
        <dbReference type="ChEBI" id="CHEBI:83421"/>
        <dbReference type="ChEBI" id="CHEBI:456216"/>
        <dbReference type="EC" id="2.7.11.1"/>
    </reaction>
</comment>
<feature type="compositionally biased region" description="Basic and acidic residues" evidence="21">
    <location>
        <begin position="563"/>
        <end position="584"/>
    </location>
</feature>
<dbReference type="PANTHER" id="PTHR24346">
    <property type="entry name" value="MAP/MICROTUBULE AFFINITY-REGULATING KINASE"/>
    <property type="match status" value="1"/>
</dbReference>
<dbReference type="eggNOG" id="KOG4717">
    <property type="taxonomic scope" value="Eukaryota"/>
</dbReference>
<reference evidence="23" key="1">
    <citation type="submission" date="2020-05" db="UniProtKB">
        <authorList>
            <consortium name="EnsemblMetazoa"/>
        </authorList>
    </citation>
    <scope>IDENTIFICATION</scope>
    <source>
        <strain evidence="23">Aabys</strain>
    </source>
</reference>
<dbReference type="EC" id="2.7.11.1" evidence="4"/>
<evidence type="ECO:0000313" key="23">
    <source>
        <dbReference type="EnsemblMetazoa" id="MDOA013009-PA"/>
    </source>
</evidence>
<evidence type="ECO:0000313" key="24">
    <source>
        <dbReference type="Proteomes" id="UP001652621"/>
    </source>
</evidence>
<dbReference type="GO" id="GO:0005524">
    <property type="term" value="F:ATP binding"/>
    <property type="evidence" value="ECO:0007669"/>
    <property type="project" value="UniProtKB-UniRule"/>
</dbReference>
<gene>
    <name evidence="23" type="primary">101894015</name>
    <name evidence="25 26" type="synonym">LOC101894015</name>
</gene>
<feature type="region of interest" description="Disordered" evidence="21">
    <location>
        <begin position="874"/>
        <end position="895"/>
    </location>
</feature>
<dbReference type="Gene3D" id="1.10.510.10">
    <property type="entry name" value="Transferase(Phosphotransferase) domain 1"/>
    <property type="match status" value="1"/>
</dbReference>
<keyword evidence="7" id="KW-0597">Phosphoprotein</keyword>
<feature type="compositionally biased region" description="Low complexity" evidence="21">
    <location>
        <begin position="478"/>
        <end position="491"/>
    </location>
</feature>
<dbReference type="CDD" id="cd14074">
    <property type="entry name" value="STKc_SNRK"/>
    <property type="match status" value="1"/>
</dbReference>
<dbReference type="PROSITE" id="PS00108">
    <property type="entry name" value="PROTEIN_KINASE_ST"/>
    <property type="match status" value="1"/>
</dbReference>
<keyword evidence="12 20" id="KW-0067">ATP-binding</keyword>
<evidence type="ECO:0000256" key="17">
    <source>
        <dbReference type="ARBA" id="ARBA00054738"/>
    </source>
</evidence>
<feature type="compositionally biased region" description="Polar residues" evidence="21">
    <location>
        <begin position="735"/>
        <end position="744"/>
    </location>
</feature>
<feature type="compositionally biased region" description="Basic residues" evidence="21">
    <location>
        <begin position="701"/>
        <end position="723"/>
    </location>
</feature>
<keyword evidence="11 25" id="KW-0418">Kinase</keyword>
<evidence type="ECO:0000256" key="10">
    <source>
        <dbReference type="ARBA" id="ARBA00022741"/>
    </source>
</evidence>
<sequence>MQHQHPRTLEASAAAHTSGGASYDGKIAGLYDLEETLGSGHFAVVKLARHVFTGAKVAVKVVDKTKLDEVSKAHLFQEVRCMKLVQHPNVVRLYEVIDTQTKLYLVLELGDGGDLYDYIMKHDGGLSENLARKYFRQILRAITYCHQLHVVHRDLKPENVVFFEKLGVVKLTDFGFSNKFSPGQKLETFCGSLAYSAPEILLGDSYDAPAVDIWSLGVILYMLVCGQPPFEKANDSETLTMIMDCKYSVPPQVSPSCRKLIASMLVRDPKKRATLEQISADEWVNEMSSANDAMDSLPLISREQLSEEDHAFIIQKMINGNIAPKEEILQALDKNKYNHITATYFLLAEMRLRKRREEQHLKHNPHLASTLQGKKNIVGGRAQVPDKKTAGVGVGGIGGGGGKQPMMVPINIVCAPEPMQNDLKTDKRTRKCSIVREEDEEESSHELSSDGNELKVAVTRRESISDGRLNRSVQEKCSNIVSSSSTASNKTSGGGGRGGGVADADDTDAVMDTPTKMVVSVDAALAQKLKQIDKDTTDDDVVSCLTVVRKPPPPSSPDNSENNTEKSSEMEDTLRGLKELEIGKLKHLPGNTHKNPVLTHRRHSKLNKIRTPSCSSSEASDDDTKSRNKKKIHKLGGDTPTRFRMHRRDSHDDSSDSQDQGFPTTGGTHGGHDLITTTNVNNKRESQNHQQNKSESDTRNKSSHAHGHHHSSTHKQQQHKHNRTTTNNKDGHNSLAESSKTSVIPLNSNNVTNIRIRRRIRESQSLDRITEAQEYEMRHQYNHHHHRLSYSGGENGERCTITDQRNSLFNLHTFPETKEDDDDDDDAMDDEVCNAAGGTNLDGENNSDFANQAEQLRNSLNTLKLIGGISSGGGGGGSGAGNHSNSSSLKSSHTHSSASSSIYKLNSIEEIDLIIKEKSLTKTLQATSSKCFVTIRKIRKLGKYFPVVNFS</sequence>
<evidence type="ECO:0000256" key="16">
    <source>
        <dbReference type="ARBA" id="ARBA00048679"/>
    </source>
</evidence>
<evidence type="ECO:0000256" key="2">
    <source>
        <dbReference type="ARBA" id="ARBA00004123"/>
    </source>
</evidence>
<feature type="compositionally biased region" description="Basic residues" evidence="21">
    <location>
        <begin position="599"/>
        <end position="608"/>
    </location>
</feature>
<dbReference type="Pfam" id="PF00069">
    <property type="entry name" value="Pkinase"/>
    <property type="match status" value="1"/>
</dbReference>
<dbReference type="GO" id="GO:0005737">
    <property type="term" value="C:cytoplasm"/>
    <property type="evidence" value="ECO:0007669"/>
    <property type="project" value="TreeGrafter"/>
</dbReference>
<evidence type="ECO:0000259" key="22">
    <source>
        <dbReference type="PROSITE" id="PS50011"/>
    </source>
</evidence>
<reference evidence="25" key="2">
    <citation type="submission" date="2025-04" db="UniProtKB">
        <authorList>
            <consortium name="RefSeq"/>
        </authorList>
    </citation>
    <scope>IDENTIFICATION</scope>
    <source>
        <strain evidence="25 26">Aabys</strain>
        <tissue evidence="26">Whole body</tissue>
    </source>
</reference>
<dbReference type="InterPro" id="IPR000719">
    <property type="entry name" value="Prot_kinase_dom"/>
</dbReference>
<accession>A0A1I8N9M4</accession>
<feature type="compositionally biased region" description="Basic and acidic residues" evidence="21">
    <location>
        <begin position="682"/>
        <end position="700"/>
    </location>
</feature>
<evidence type="ECO:0000256" key="13">
    <source>
        <dbReference type="ARBA" id="ARBA00022842"/>
    </source>
</evidence>
<evidence type="ECO:0000256" key="9">
    <source>
        <dbReference type="ARBA" id="ARBA00022723"/>
    </source>
</evidence>
<comment type="cofactor">
    <cofactor evidence="1">
        <name>Mg(2+)</name>
        <dbReference type="ChEBI" id="CHEBI:18420"/>
    </cofactor>
</comment>
<evidence type="ECO:0000256" key="6">
    <source>
        <dbReference type="ARBA" id="ARBA00022527"/>
    </source>
</evidence>
<dbReference type="GO" id="GO:0035556">
    <property type="term" value="P:intracellular signal transduction"/>
    <property type="evidence" value="ECO:0007669"/>
    <property type="project" value="TreeGrafter"/>
</dbReference>
<dbReference type="GO" id="GO:0005634">
    <property type="term" value="C:nucleus"/>
    <property type="evidence" value="ECO:0007669"/>
    <property type="project" value="UniProtKB-SubCell"/>
</dbReference>
<comment type="catalytic activity">
    <reaction evidence="15">
        <text>L-threonyl-[protein] + ATP = O-phospho-L-threonyl-[protein] + ADP + H(+)</text>
        <dbReference type="Rhea" id="RHEA:46608"/>
        <dbReference type="Rhea" id="RHEA-COMP:11060"/>
        <dbReference type="Rhea" id="RHEA-COMP:11605"/>
        <dbReference type="ChEBI" id="CHEBI:15378"/>
        <dbReference type="ChEBI" id="CHEBI:30013"/>
        <dbReference type="ChEBI" id="CHEBI:30616"/>
        <dbReference type="ChEBI" id="CHEBI:61977"/>
        <dbReference type="ChEBI" id="CHEBI:456216"/>
        <dbReference type="EC" id="2.7.11.1"/>
    </reaction>
</comment>
<evidence type="ECO:0000256" key="19">
    <source>
        <dbReference type="ARBA" id="ARBA00077142"/>
    </source>
</evidence>
<evidence type="ECO:0000256" key="1">
    <source>
        <dbReference type="ARBA" id="ARBA00001946"/>
    </source>
</evidence>
<keyword evidence="8" id="KW-0808">Transferase</keyword>
<evidence type="ECO:0000256" key="7">
    <source>
        <dbReference type="ARBA" id="ARBA00022553"/>
    </source>
</evidence>
<dbReference type="AlphaFoldDB" id="A0A1I8N9M4"/>
<dbReference type="PANTHER" id="PTHR24346:SF45">
    <property type="entry name" value="PROTEIN KINASE DOMAIN-CONTAINING PROTEIN"/>
    <property type="match status" value="1"/>
</dbReference>
<dbReference type="InterPro" id="IPR011009">
    <property type="entry name" value="Kinase-like_dom_sf"/>
</dbReference>
<keyword evidence="5" id="KW-0488">Methylation</keyword>
<dbReference type="EnsemblMetazoa" id="MDOA013009-RA">
    <property type="protein sequence ID" value="MDOA013009-PA"/>
    <property type="gene ID" value="MDOA013009"/>
</dbReference>
<evidence type="ECO:0000256" key="18">
    <source>
        <dbReference type="ARBA" id="ARBA00074971"/>
    </source>
</evidence>
<feature type="region of interest" description="Disordered" evidence="21">
    <location>
        <begin position="467"/>
        <end position="508"/>
    </location>
</feature>
<evidence type="ECO:0000256" key="11">
    <source>
        <dbReference type="ARBA" id="ARBA00022777"/>
    </source>
</evidence>
<evidence type="ECO:0000313" key="26">
    <source>
        <dbReference type="RefSeq" id="XP_058986841.1"/>
    </source>
</evidence>
<protein>
    <recommendedName>
        <fullName evidence="18">SNF-related serine/threonine-protein kinase</fullName>
        <ecNumber evidence="4">2.7.11.1</ecNumber>
    </recommendedName>
    <alternativeName>
        <fullName evidence="19">SNF1-related kinase</fullName>
    </alternativeName>
</protein>
<evidence type="ECO:0000256" key="20">
    <source>
        <dbReference type="PROSITE-ProRule" id="PRU10141"/>
    </source>
</evidence>
<dbReference type="RefSeq" id="XP_011296378.1">
    <property type="nucleotide sequence ID" value="XM_011298076.2"/>
</dbReference>
<evidence type="ECO:0000313" key="25">
    <source>
        <dbReference type="RefSeq" id="XP_011296378.1"/>
    </source>
</evidence>
<dbReference type="EnsemblMetazoa" id="MDOA013009-RC">
    <property type="protein sequence ID" value="MDOA013009-PC"/>
    <property type="gene ID" value="MDOA013009"/>
</dbReference>
<dbReference type="Proteomes" id="UP001652621">
    <property type="component" value="Unplaced"/>
</dbReference>
<feature type="domain" description="Protein kinase" evidence="22">
    <location>
        <begin position="31"/>
        <end position="284"/>
    </location>
</feature>
<feature type="compositionally biased region" description="Low complexity" evidence="21">
    <location>
        <begin position="881"/>
        <end position="895"/>
    </location>
</feature>
<feature type="binding site" evidence="20">
    <location>
        <position position="60"/>
    </location>
    <ligand>
        <name>ATP</name>
        <dbReference type="ChEBI" id="CHEBI:30616"/>
    </ligand>
</feature>
<evidence type="ECO:0000256" key="8">
    <source>
        <dbReference type="ARBA" id="ARBA00022679"/>
    </source>
</evidence>
<comment type="similarity">
    <text evidence="3">Belongs to the protein kinase superfamily. CAMK Ser/Thr protein kinase family.</text>
</comment>
<feature type="region of interest" description="Disordered" evidence="21">
    <location>
        <begin position="434"/>
        <end position="454"/>
    </location>
</feature>
<evidence type="ECO:0000256" key="21">
    <source>
        <dbReference type="SAM" id="MobiDB-lite"/>
    </source>
</evidence>
<keyword evidence="9" id="KW-0479">Metal-binding</keyword>
<organism evidence="23">
    <name type="scientific">Musca domestica</name>
    <name type="common">House fly</name>
    <dbReference type="NCBI Taxonomy" id="7370"/>
    <lineage>
        <taxon>Eukaryota</taxon>
        <taxon>Metazoa</taxon>
        <taxon>Ecdysozoa</taxon>
        <taxon>Arthropoda</taxon>
        <taxon>Hexapoda</taxon>
        <taxon>Insecta</taxon>
        <taxon>Pterygota</taxon>
        <taxon>Neoptera</taxon>
        <taxon>Endopterygota</taxon>
        <taxon>Diptera</taxon>
        <taxon>Brachycera</taxon>
        <taxon>Muscomorpha</taxon>
        <taxon>Muscoidea</taxon>
        <taxon>Muscidae</taxon>
        <taxon>Musca</taxon>
    </lineage>
</organism>
<comment type="subcellular location">
    <subcellularLocation>
        <location evidence="2">Nucleus</location>
    </subcellularLocation>
</comment>
<feature type="compositionally biased region" description="Gly residues" evidence="21">
    <location>
        <begin position="492"/>
        <end position="501"/>
    </location>
</feature>
<keyword evidence="24" id="KW-1185">Reference proteome</keyword>
<dbReference type="OrthoDB" id="942095at2759"/>
<dbReference type="VEuPathDB" id="VectorBase:MDOA013009"/>
<dbReference type="PROSITE" id="PS00107">
    <property type="entry name" value="PROTEIN_KINASE_ATP"/>
    <property type="match status" value="1"/>
</dbReference>
<dbReference type="PROSITE" id="PS50011">
    <property type="entry name" value="PROTEIN_KINASE_DOM"/>
    <property type="match status" value="1"/>
</dbReference>
<dbReference type="CDD" id="cd14339">
    <property type="entry name" value="UBA_SNRK"/>
    <property type="match status" value="1"/>
</dbReference>
<dbReference type="STRING" id="7370.A0A1I8N9M4"/>
<evidence type="ECO:0000256" key="3">
    <source>
        <dbReference type="ARBA" id="ARBA00006692"/>
    </source>
</evidence>
<dbReference type="FunFam" id="1.10.510.10:FF:000166">
    <property type="entry name" value="SNF-related serine/threonine-protein kinase"/>
    <property type="match status" value="1"/>
</dbReference>
<evidence type="ECO:0000256" key="5">
    <source>
        <dbReference type="ARBA" id="ARBA00022481"/>
    </source>
</evidence>
<keyword evidence="6" id="KW-0723">Serine/threonine-protein kinase</keyword>
<keyword evidence="13" id="KW-0460">Magnesium</keyword>
<dbReference type="RefSeq" id="XP_058986841.1">
    <property type="nucleotide sequence ID" value="XM_059130858.1"/>
</dbReference>
<dbReference type="VEuPathDB" id="VectorBase:MDOMA2_011995"/>
<dbReference type="InterPro" id="IPR008271">
    <property type="entry name" value="Ser/Thr_kinase_AS"/>
</dbReference>
<evidence type="ECO:0000256" key="14">
    <source>
        <dbReference type="ARBA" id="ARBA00023242"/>
    </source>
</evidence>
<dbReference type="GO" id="GO:0046872">
    <property type="term" value="F:metal ion binding"/>
    <property type="evidence" value="ECO:0007669"/>
    <property type="project" value="UniProtKB-KW"/>
</dbReference>
<evidence type="ECO:0000256" key="15">
    <source>
        <dbReference type="ARBA" id="ARBA00047899"/>
    </source>
</evidence>
<proteinExistence type="inferred from homology"/>
<evidence type="ECO:0000256" key="4">
    <source>
        <dbReference type="ARBA" id="ARBA00012513"/>
    </source>
</evidence>
<keyword evidence="10 20" id="KW-0547">Nucleotide-binding</keyword>
<dbReference type="GO" id="GO:0004674">
    <property type="term" value="F:protein serine/threonine kinase activity"/>
    <property type="evidence" value="ECO:0007669"/>
    <property type="project" value="UniProtKB-KW"/>
</dbReference>
<dbReference type="FunFam" id="3.30.200.20:FF:000003">
    <property type="entry name" value="Non-specific serine/threonine protein kinase"/>
    <property type="match status" value="1"/>
</dbReference>
<dbReference type="SUPFAM" id="SSF56112">
    <property type="entry name" value="Protein kinase-like (PK-like)"/>
    <property type="match status" value="1"/>
</dbReference>
<comment type="function">
    <text evidence="17">May play a role in hematopoietic cell proliferation or differentiation. Potential mediator of neuronal apoptosis.</text>
</comment>
<dbReference type="SMART" id="SM00220">
    <property type="entry name" value="S_TKc"/>
    <property type="match status" value="1"/>
</dbReference>
<evidence type="ECO:0000256" key="12">
    <source>
        <dbReference type="ARBA" id="ARBA00022840"/>
    </source>
</evidence>
<name>A0A1I8N9M4_MUSDO</name>
<keyword evidence="14" id="KW-0539">Nucleus</keyword>
<feature type="region of interest" description="Disordered" evidence="21">
    <location>
        <begin position="546"/>
        <end position="744"/>
    </location>
</feature>